<dbReference type="RefSeq" id="XP_067717290.1">
    <property type="nucleotide sequence ID" value="XM_067861189.1"/>
</dbReference>
<feature type="region of interest" description="Disordered" evidence="1">
    <location>
        <begin position="500"/>
        <end position="559"/>
    </location>
</feature>
<feature type="compositionally biased region" description="Basic and acidic residues" evidence="1">
    <location>
        <begin position="242"/>
        <end position="264"/>
    </location>
</feature>
<comment type="caution">
    <text evidence="2">The sequence shown here is derived from an EMBL/GenBank/DDBJ whole genome shotgun (WGS) entry which is preliminary data.</text>
</comment>
<protein>
    <submittedName>
        <fullName evidence="2">Uncharacterized protein</fullName>
    </submittedName>
</protein>
<gene>
    <name evidence="2" type="ORF">BcabD6B2_46560</name>
</gene>
<evidence type="ECO:0000313" key="3">
    <source>
        <dbReference type="Proteomes" id="UP001497744"/>
    </source>
</evidence>
<dbReference type="AlphaFoldDB" id="A0AAV4LYC9"/>
<feature type="compositionally biased region" description="Basic and acidic residues" evidence="1">
    <location>
        <begin position="202"/>
        <end position="217"/>
    </location>
</feature>
<dbReference type="EMBL" id="BPLF01000004">
    <property type="protein sequence ID" value="GIX65221.1"/>
    <property type="molecule type" value="Genomic_DNA"/>
</dbReference>
<dbReference type="Proteomes" id="UP001497744">
    <property type="component" value="Unassembled WGS sequence"/>
</dbReference>
<evidence type="ECO:0000256" key="1">
    <source>
        <dbReference type="SAM" id="MobiDB-lite"/>
    </source>
</evidence>
<name>A0AAV4LYC9_BABCB</name>
<feature type="compositionally biased region" description="Basic and acidic residues" evidence="1">
    <location>
        <begin position="500"/>
        <end position="510"/>
    </location>
</feature>
<feature type="compositionally biased region" description="Gly residues" evidence="1">
    <location>
        <begin position="350"/>
        <end position="361"/>
    </location>
</feature>
<keyword evidence="3" id="KW-1185">Reference proteome</keyword>
<dbReference type="GeneID" id="94196702"/>
<proteinExistence type="predicted"/>
<organism evidence="2 3">
    <name type="scientific">Babesia caballi</name>
    <dbReference type="NCBI Taxonomy" id="5871"/>
    <lineage>
        <taxon>Eukaryota</taxon>
        <taxon>Sar</taxon>
        <taxon>Alveolata</taxon>
        <taxon>Apicomplexa</taxon>
        <taxon>Aconoidasida</taxon>
        <taxon>Piroplasmida</taxon>
        <taxon>Babesiidae</taxon>
        <taxon>Babesia</taxon>
    </lineage>
</organism>
<evidence type="ECO:0000313" key="2">
    <source>
        <dbReference type="EMBL" id="GIX65221.1"/>
    </source>
</evidence>
<feature type="compositionally biased region" description="Low complexity" evidence="1">
    <location>
        <begin position="340"/>
        <end position="349"/>
    </location>
</feature>
<feature type="region of interest" description="Disordered" evidence="1">
    <location>
        <begin position="194"/>
        <end position="377"/>
    </location>
</feature>
<accession>A0AAV4LYC9</accession>
<sequence>MGVVLQNCDAVEALLQLRTESGVLPHLHGSALREDLLVGRVLRKQQRVVHAYHLLLLGEGLAGVAQRLDGVGGVAGREAEVAGAVDERAHEIEDSSPVGSRGSCRAGKGQVRAGGAQVEVDVLEDPGQGRRARAGGDTLLRVEQKQAVTTRLQGHAGPASAREDVLRVGAARTDAGAEVDVRAGSCISQLKLKHANGGERTQGAERARRRRDGEPAERCVPGPARALHGDAGGGGGQVGRALHGEADAAHQDAARAAEELRDVDGAAPQTVGRLLRRGRGGLRGRGARAAAAARAEGDAAGEGSRGGSQTALHGGAGAGRAGVPRQELAAGGDQGLSADAGAHPPDGHVAAGGGDGAGGAAGAARARAQEPDGRPPLRQGLLLLREGFRAGRAVLRDAAPPDERVQEGVPPPRADDAGGLFQLRHAEPGAPQVVLLGLDAAGQGAVSGLHQLERAARALPLLLREDPGRAAGVLPGLQQAHAGDPEGAAVRQGGVRLQARGDEDVRDRRAAHGGRAQQEHLHQPGDEAEPAGLRGRGPRRHERGPRGLHGRVRQQPGAV</sequence>
<feature type="compositionally biased region" description="Basic residues" evidence="1">
    <location>
        <begin position="274"/>
        <end position="286"/>
    </location>
</feature>
<feature type="region of interest" description="Disordered" evidence="1">
    <location>
        <begin position="88"/>
        <end position="112"/>
    </location>
</feature>
<reference evidence="2 3" key="1">
    <citation type="submission" date="2021-06" db="EMBL/GenBank/DDBJ databases">
        <title>Genome sequence of Babesia caballi.</title>
        <authorList>
            <person name="Yamagishi J."/>
            <person name="Kidaka T."/>
            <person name="Ochi A."/>
        </authorList>
    </citation>
    <scope>NUCLEOTIDE SEQUENCE [LARGE SCALE GENOMIC DNA]</scope>
    <source>
        <strain evidence="2">USDA-D6B2</strain>
    </source>
</reference>
<feature type="compositionally biased region" description="Basic residues" evidence="1">
    <location>
        <begin position="536"/>
        <end position="552"/>
    </location>
</feature>